<dbReference type="AlphaFoldDB" id="A0A9N8NGG2"/>
<protein>
    <recommendedName>
        <fullName evidence="11">TonB C-terminal domain-containing protein</fullName>
    </recommendedName>
</protein>
<keyword evidence="4" id="KW-1003">Cell membrane</keyword>
<evidence type="ECO:0000256" key="1">
    <source>
        <dbReference type="ARBA" id="ARBA00004383"/>
    </source>
</evidence>
<dbReference type="PANTHER" id="PTHR33446">
    <property type="entry name" value="PROTEIN TONB-RELATED"/>
    <property type="match status" value="1"/>
</dbReference>
<evidence type="ECO:0000313" key="12">
    <source>
        <dbReference type="EMBL" id="CAE6968840.1"/>
    </source>
</evidence>
<evidence type="ECO:0000256" key="10">
    <source>
        <dbReference type="SAM" id="MobiDB-lite"/>
    </source>
</evidence>
<organism evidence="12 13">
    <name type="scientific">Paraburkholderia domus</name>
    <dbReference type="NCBI Taxonomy" id="2793075"/>
    <lineage>
        <taxon>Bacteria</taxon>
        <taxon>Pseudomonadati</taxon>
        <taxon>Pseudomonadota</taxon>
        <taxon>Betaproteobacteria</taxon>
        <taxon>Burkholderiales</taxon>
        <taxon>Burkholderiaceae</taxon>
        <taxon>Paraburkholderia</taxon>
    </lineage>
</organism>
<sequence>MSTSTLYEPALGASFVDEHGGARRRHVRTGTTVSVALHGALFAALYLVWSHAPEPPPRARTIELTLTRPEIPQPLVTPQPAQPVTPPQPLKPTPPLQRVRPAAPQPQHASPVTHAAPVSTPATHAVPTPAAASAIANTPPSVAQPVAAPSAPAAATEASTPPKPRVIDTNGIPSDYVVRVFERINRYAADSYPRAARLRHEEGRIAYKLTLDAEGRVMHLDITPSGSDLLDDAAREAIKSAAPFPKPPDLGASAYRLAGTIVYQLTD</sequence>
<evidence type="ECO:0000256" key="5">
    <source>
        <dbReference type="ARBA" id="ARBA00022519"/>
    </source>
</evidence>
<feature type="compositionally biased region" description="Pro residues" evidence="10">
    <location>
        <begin position="74"/>
        <end position="95"/>
    </location>
</feature>
<keyword evidence="8" id="KW-1133">Transmembrane helix</keyword>
<evidence type="ECO:0000256" key="6">
    <source>
        <dbReference type="ARBA" id="ARBA00022692"/>
    </source>
</evidence>
<dbReference type="GO" id="GO:0055085">
    <property type="term" value="P:transmembrane transport"/>
    <property type="evidence" value="ECO:0007669"/>
    <property type="project" value="InterPro"/>
</dbReference>
<dbReference type="NCBIfam" id="TIGR01352">
    <property type="entry name" value="tonB_Cterm"/>
    <property type="match status" value="1"/>
</dbReference>
<evidence type="ECO:0000256" key="9">
    <source>
        <dbReference type="ARBA" id="ARBA00023136"/>
    </source>
</evidence>
<evidence type="ECO:0000256" key="4">
    <source>
        <dbReference type="ARBA" id="ARBA00022475"/>
    </source>
</evidence>
<dbReference type="InterPro" id="IPR051045">
    <property type="entry name" value="TonB-dependent_transducer"/>
</dbReference>
<comment type="caution">
    <text evidence="12">The sequence shown here is derived from an EMBL/GenBank/DDBJ whole genome shotgun (WGS) entry which is preliminary data.</text>
</comment>
<evidence type="ECO:0000256" key="2">
    <source>
        <dbReference type="ARBA" id="ARBA00006555"/>
    </source>
</evidence>
<comment type="similarity">
    <text evidence="2">Belongs to the TonB family.</text>
</comment>
<evidence type="ECO:0000256" key="7">
    <source>
        <dbReference type="ARBA" id="ARBA00022927"/>
    </source>
</evidence>
<dbReference type="RefSeq" id="WP_201084352.1">
    <property type="nucleotide sequence ID" value="NZ_CAJNAS010000049.1"/>
</dbReference>
<dbReference type="PANTHER" id="PTHR33446:SF2">
    <property type="entry name" value="PROTEIN TONB"/>
    <property type="match status" value="1"/>
</dbReference>
<evidence type="ECO:0000259" key="11">
    <source>
        <dbReference type="PROSITE" id="PS52015"/>
    </source>
</evidence>
<dbReference type="GO" id="GO:0031992">
    <property type="term" value="F:energy transducer activity"/>
    <property type="evidence" value="ECO:0007669"/>
    <property type="project" value="TreeGrafter"/>
</dbReference>
<keyword evidence="7" id="KW-0653">Protein transport</keyword>
<accession>A0A9N8NGG2</accession>
<dbReference type="GO" id="GO:0098797">
    <property type="term" value="C:plasma membrane protein complex"/>
    <property type="evidence" value="ECO:0007669"/>
    <property type="project" value="TreeGrafter"/>
</dbReference>
<dbReference type="Pfam" id="PF03544">
    <property type="entry name" value="TonB_C"/>
    <property type="match status" value="1"/>
</dbReference>
<dbReference type="PROSITE" id="PS52015">
    <property type="entry name" value="TONB_CTD"/>
    <property type="match status" value="1"/>
</dbReference>
<dbReference type="InterPro" id="IPR037682">
    <property type="entry name" value="TonB_C"/>
</dbReference>
<feature type="region of interest" description="Disordered" evidence="10">
    <location>
        <begin position="74"/>
        <end position="127"/>
    </location>
</feature>
<evidence type="ECO:0000256" key="8">
    <source>
        <dbReference type="ARBA" id="ARBA00022989"/>
    </source>
</evidence>
<keyword evidence="3" id="KW-0813">Transport</keyword>
<comment type="subcellular location">
    <subcellularLocation>
        <location evidence="1">Cell inner membrane</location>
        <topology evidence="1">Single-pass membrane protein</topology>
        <orientation evidence="1">Periplasmic side</orientation>
    </subcellularLocation>
</comment>
<feature type="region of interest" description="Disordered" evidence="10">
    <location>
        <begin position="140"/>
        <end position="169"/>
    </location>
</feature>
<reference evidence="12" key="1">
    <citation type="submission" date="2021-02" db="EMBL/GenBank/DDBJ databases">
        <authorList>
            <person name="Vanwijnsberghe S."/>
        </authorList>
    </citation>
    <scope>NUCLEOTIDE SEQUENCE</scope>
    <source>
        <strain evidence="12">R-70211</strain>
    </source>
</reference>
<keyword evidence="9" id="KW-0472">Membrane</keyword>
<gene>
    <name evidence="12" type="ORF">R70211_07634</name>
</gene>
<dbReference type="SUPFAM" id="SSF74653">
    <property type="entry name" value="TolA/TonB C-terminal domain"/>
    <property type="match status" value="1"/>
</dbReference>
<dbReference type="InterPro" id="IPR006260">
    <property type="entry name" value="TonB/TolA_C"/>
</dbReference>
<feature type="compositionally biased region" description="Low complexity" evidence="10">
    <location>
        <begin position="111"/>
        <end position="127"/>
    </location>
</feature>
<feature type="compositionally biased region" description="Low complexity" evidence="10">
    <location>
        <begin position="140"/>
        <end position="160"/>
    </location>
</feature>
<evidence type="ECO:0000256" key="3">
    <source>
        <dbReference type="ARBA" id="ARBA00022448"/>
    </source>
</evidence>
<proteinExistence type="inferred from homology"/>
<name>A0A9N8NGG2_9BURK</name>
<dbReference type="EMBL" id="CAJNAS010000049">
    <property type="protein sequence ID" value="CAE6968840.1"/>
    <property type="molecule type" value="Genomic_DNA"/>
</dbReference>
<keyword evidence="5" id="KW-0997">Cell inner membrane</keyword>
<dbReference type="Gene3D" id="3.30.1150.10">
    <property type="match status" value="1"/>
</dbReference>
<feature type="domain" description="TonB C-terminal" evidence="11">
    <location>
        <begin position="177"/>
        <end position="267"/>
    </location>
</feature>
<dbReference type="GO" id="GO:0015031">
    <property type="term" value="P:protein transport"/>
    <property type="evidence" value="ECO:0007669"/>
    <property type="project" value="UniProtKB-KW"/>
</dbReference>
<keyword evidence="13" id="KW-1185">Reference proteome</keyword>
<keyword evidence="6" id="KW-0812">Transmembrane</keyword>
<dbReference type="Proteomes" id="UP000675121">
    <property type="component" value="Unassembled WGS sequence"/>
</dbReference>
<evidence type="ECO:0000313" key="13">
    <source>
        <dbReference type="Proteomes" id="UP000675121"/>
    </source>
</evidence>